<dbReference type="GO" id="GO:0007160">
    <property type="term" value="P:cell-matrix adhesion"/>
    <property type="evidence" value="ECO:0007669"/>
    <property type="project" value="TreeGrafter"/>
</dbReference>
<dbReference type="PANTHER" id="PTHR12352">
    <property type="entry name" value="SECRETED MODULAR CALCIUM-BINDING PROTEIN"/>
    <property type="match status" value="1"/>
</dbReference>
<name>A0AAJ7ECT6_PAPXU</name>
<keyword evidence="6" id="KW-0732">Signal</keyword>
<dbReference type="Proteomes" id="UP000694872">
    <property type="component" value="Unplaced"/>
</dbReference>
<keyword evidence="3" id="KW-0677">Repeat</keyword>
<keyword evidence="2" id="KW-0964">Secreted</keyword>
<feature type="domain" description="Thyroglobulin type-1" evidence="7">
    <location>
        <begin position="98"/>
        <end position="151"/>
    </location>
</feature>
<dbReference type="Pfam" id="PF00086">
    <property type="entry name" value="Thyroglobulin_1"/>
    <property type="match status" value="2"/>
</dbReference>
<dbReference type="RefSeq" id="XP_013172218.1">
    <property type="nucleotide sequence ID" value="XM_013316764.1"/>
</dbReference>
<dbReference type="SMART" id="SM00211">
    <property type="entry name" value="TY"/>
    <property type="match status" value="2"/>
</dbReference>
<keyword evidence="4 5" id="KW-1015">Disulfide bond</keyword>
<dbReference type="GO" id="GO:0005604">
    <property type="term" value="C:basement membrane"/>
    <property type="evidence" value="ECO:0007669"/>
    <property type="project" value="TreeGrafter"/>
</dbReference>
<proteinExistence type="predicted"/>
<evidence type="ECO:0000259" key="7">
    <source>
        <dbReference type="PROSITE" id="PS51162"/>
    </source>
</evidence>
<evidence type="ECO:0000256" key="6">
    <source>
        <dbReference type="SAM" id="SignalP"/>
    </source>
</evidence>
<feature type="domain" description="Thyroglobulin type-1" evidence="7">
    <location>
        <begin position="153"/>
        <end position="213"/>
    </location>
</feature>
<evidence type="ECO:0000313" key="8">
    <source>
        <dbReference type="RefSeq" id="XP_013172218.1"/>
    </source>
</evidence>
<sequence length="346" mass="38361">MIKISIISNNCYIYNSFIVGNLSVMRRMGRFVCLFVSVLCVSVLCVEGQRCEVAQVCVTDLSADACFGNQVLQPNSSIFGCCPSCQPPSPGQPGPEADTLCKPPAACLPDGRYAPVQCKGDLFNGRCFCSDQNGTRIFGQMWRIDASEMTCACSRRRKELEDSGRSVVSLHCTPTGDYERLQCDDGMCWCAEPKTGQPIVQPVPEEDMKHLPCYSTGVIGEQYLRKCESIVQALNMIYKEQSEHGTNFLGNPITFCDYDGSYGAYQIRNGIAYCTDRQGEILGSWQTVSSEMTGMNCNCARDTIMYFPERGMTVTEVCLANGNYRRNQNVGDVHYCVDNDGYPEEC</sequence>
<feature type="signal peptide" evidence="6">
    <location>
        <begin position="1"/>
        <end position="48"/>
    </location>
</feature>
<evidence type="ECO:0000256" key="5">
    <source>
        <dbReference type="PROSITE-ProRule" id="PRU00500"/>
    </source>
</evidence>
<feature type="chain" id="PRO_5042526337" evidence="6">
    <location>
        <begin position="49"/>
        <end position="346"/>
    </location>
</feature>
<dbReference type="GO" id="GO:0005615">
    <property type="term" value="C:extracellular space"/>
    <property type="evidence" value="ECO:0007669"/>
    <property type="project" value="TreeGrafter"/>
</dbReference>
<evidence type="ECO:0000256" key="1">
    <source>
        <dbReference type="ARBA" id="ARBA00004613"/>
    </source>
</evidence>
<dbReference type="Gene3D" id="4.10.800.10">
    <property type="entry name" value="Thyroglobulin type-1"/>
    <property type="match status" value="2"/>
</dbReference>
<reference evidence="8" key="1">
    <citation type="submission" date="2025-08" db="UniProtKB">
        <authorList>
            <consortium name="RefSeq"/>
        </authorList>
    </citation>
    <scope>IDENTIFICATION</scope>
</reference>
<feature type="disulfide bond" evidence="5">
    <location>
        <begin position="153"/>
        <end position="172"/>
    </location>
</feature>
<dbReference type="PANTHER" id="PTHR12352:SF3">
    <property type="entry name" value="NIDOGEN-2"/>
    <property type="match status" value="1"/>
</dbReference>
<comment type="subcellular location">
    <subcellularLocation>
        <location evidence="1">Secreted</location>
    </subcellularLocation>
</comment>
<gene>
    <name evidence="8" type="primary">LOC106121222</name>
</gene>
<comment type="caution">
    <text evidence="5">Lacks conserved residue(s) required for the propagation of feature annotation.</text>
</comment>
<dbReference type="AlphaFoldDB" id="A0AAJ7ECT6"/>
<evidence type="ECO:0000256" key="4">
    <source>
        <dbReference type="ARBA" id="ARBA00023157"/>
    </source>
</evidence>
<dbReference type="InterPro" id="IPR051950">
    <property type="entry name" value="Dev_reg/Prot_inhib"/>
</dbReference>
<organism evidence="8">
    <name type="scientific">Papilio xuthus</name>
    <name type="common">Asian swallowtail butterfly</name>
    <dbReference type="NCBI Taxonomy" id="66420"/>
    <lineage>
        <taxon>Eukaryota</taxon>
        <taxon>Metazoa</taxon>
        <taxon>Ecdysozoa</taxon>
        <taxon>Arthropoda</taxon>
        <taxon>Hexapoda</taxon>
        <taxon>Insecta</taxon>
        <taxon>Pterygota</taxon>
        <taxon>Neoptera</taxon>
        <taxon>Endopterygota</taxon>
        <taxon>Lepidoptera</taxon>
        <taxon>Glossata</taxon>
        <taxon>Ditrysia</taxon>
        <taxon>Papilionoidea</taxon>
        <taxon>Papilionidae</taxon>
        <taxon>Papilioninae</taxon>
        <taxon>Papilio</taxon>
    </lineage>
</organism>
<dbReference type="InterPro" id="IPR000716">
    <property type="entry name" value="Thyroglobulin_1"/>
</dbReference>
<evidence type="ECO:0000256" key="2">
    <source>
        <dbReference type="ARBA" id="ARBA00022525"/>
    </source>
</evidence>
<protein>
    <submittedName>
        <fullName evidence="8">Uncharacterized protein LOC106121222</fullName>
    </submittedName>
</protein>
<accession>A0AAJ7ECT6</accession>
<dbReference type="PROSITE" id="PS51162">
    <property type="entry name" value="THYROGLOBULIN_1_2"/>
    <property type="match status" value="2"/>
</dbReference>
<dbReference type="KEGG" id="pxu:106121222"/>
<dbReference type="InterPro" id="IPR036857">
    <property type="entry name" value="Thyroglobulin_1_sf"/>
</dbReference>
<evidence type="ECO:0000256" key="3">
    <source>
        <dbReference type="ARBA" id="ARBA00022737"/>
    </source>
</evidence>
<dbReference type="GeneID" id="106121222"/>
<dbReference type="SUPFAM" id="SSF57610">
    <property type="entry name" value="Thyroglobulin type-1 domain"/>
    <property type="match status" value="3"/>
</dbReference>